<evidence type="ECO:0000313" key="2">
    <source>
        <dbReference type="Proteomes" id="UP000675881"/>
    </source>
</evidence>
<reference evidence="1" key="1">
    <citation type="submission" date="2021-02" db="EMBL/GenBank/DDBJ databases">
        <authorList>
            <person name="Bekaert M."/>
        </authorList>
    </citation>
    <scope>NUCLEOTIDE SEQUENCE</scope>
    <source>
        <strain evidence="1">IoA-00</strain>
    </source>
</reference>
<protein>
    <submittedName>
        <fullName evidence="1">(salmon louse) hypothetical protein</fullName>
    </submittedName>
</protein>
<sequence length="116" mass="13394">MQHYGTSKGTPCFHKKSVWNSKDNSTNFLWRSKRPYVAKSRLYAPKAMRGLRSILELCAVRLKTSFHEHTNIIFEKRNSMCLQQSLKTTMELDRFLEADVKVLELSHQVCSSNAGT</sequence>
<dbReference type="Proteomes" id="UP000675881">
    <property type="component" value="Chromosome 2"/>
</dbReference>
<keyword evidence="2" id="KW-1185">Reference proteome</keyword>
<dbReference type="EMBL" id="HG994581">
    <property type="protein sequence ID" value="CAF2878192.1"/>
    <property type="molecule type" value="Genomic_DNA"/>
</dbReference>
<name>A0A7R8CNW3_LEPSM</name>
<gene>
    <name evidence="1" type="ORF">LSAA_6758</name>
</gene>
<evidence type="ECO:0000313" key="1">
    <source>
        <dbReference type="EMBL" id="CAF2878192.1"/>
    </source>
</evidence>
<accession>A0A7R8CNW3</accession>
<dbReference type="AlphaFoldDB" id="A0A7R8CNW3"/>
<proteinExistence type="predicted"/>
<organism evidence="1 2">
    <name type="scientific">Lepeophtheirus salmonis</name>
    <name type="common">Salmon louse</name>
    <name type="synonym">Caligus salmonis</name>
    <dbReference type="NCBI Taxonomy" id="72036"/>
    <lineage>
        <taxon>Eukaryota</taxon>
        <taxon>Metazoa</taxon>
        <taxon>Ecdysozoa</taxon>
        <taxon>Arthropoda</taxon>
        <taxon>Crustacea</taxon>
        <taxon>Multicrustacea</taxon>
        <taxon>Hexanauplia</taxon>
        <taxon>Copepoda</taxon>
        <taxon>Siphonostomatoida</taxon>
        <taxon>Caligidae</taxon>
        <taxon>Lepeophtheirus</taxon>
    </lineage>
</organism>